<dbReference type="AlphaFoldDB" id="A0AAN9I8W1"/>
<evidence type="ECO:0000256" key="1">
    <source>
        <dbReference type="SAM" id="SignalP"/>
    </source>
</evidence>
<feature type="signal peptide" evidence="1">
    <location>
        <begin position="1"/>
        <end position="28"/>
    </location>
</feature>
<accession>A0AAN9I8W1</accession>
<organism evidence="2 3">
    <name type="scientific">Crotalaria pallida</name>
    <name type="common">Smooth rattlebox</name>
    <name type="synonym">Crotalaria striata</name>
    <dbReference type="NCBI Taxonomy" id="3830"/>
    <lineage>
        <taxon>Eukaryota</taxon>
        <taxon>Viridiplantae</taxon>
        <taxon>Streptophyta</taxon>
        <taxon>Embryophyta</taxon>
        <taxon>Tracheophyta</taxon>
        <taxon>Spermatophyta</taxon>
        <taxon>Magnoliopsida</taxon>
        <taxon>eudicotyledons</taxon>
        <taxon>Gunneridae</taxon>
        <taxon>Pentapetalae</taxon>
        <taxon>rosids</taxon>
        <taxon>fabids</taxon>
        <taxon>Fabales</taxon>
        <taxon>Fabaceae</taxon>
        <taxon>Papilionoideae</taxon>
        <taxon>50 kb inversion clade</taxon>
        <taxon>genistoids sensu lato</taxon>
        <taxon>core genistoids</taxon>
        <taxon>Crotalarieae</taxon>
        <taxon>Crotalaria</taxon>
    </lineage>
</organism>
<comment type="caution">
    <text evidence="2">The sequence shown here is derived from an EMBL/GenBank/DDBJ whole genome shotgun (WGS) entry which is preliminary data.</text>
</comment>
<keyword evidence="3" id="KW-1185">Reference proteome</keyword>
<gene>
    <name evidence="2" type="ORF">RIF29_20651</name>
</gene>
<evidence type="ECO:0000313" key="2">
    <source>
        <dbReference type="EMBL" id="KAK7267970.1"/>
    </source>
</evidence>
<keyword evidence="1" id="KW-0732">Signal</keyword>
<evidence type="ECO:0000313" key="3">
    <source>
        <dbReference type="Proteomes" id="UP001372338"/>
    </source>
</evidence>
<feature type="chain" id="PRO_5043013095" evidence="1">
    <location>
        <begin position="29"/>
        <end position="80"/>
    </location>
</feature>
<protein>
    <submittedName>
        <fullName evidence="2">Uncharacterized protein</fullName>
    </submittedName>
</protein>
<name>A0AAN9I8W1_CROPI</name>
<sequence>MRKVISPSLEKLFYLITLLLDFFSSVSSADAACKSLLTMKEAVPVPASSFRAYPAPLAKYEEVSENPKVFMFTLAKILIQ</sequence>
<reference evidence="2 3" key="1">
    <citation type="submission" date="2024-01" db="EMBL/GenBank/DDBJ databases">
        <title>The genomes of 5 underutilized Papilionoideae crops provide insights into root nodulation and disease resistanc.</title>
        <authorList>
            <person name="Yuan L."/>
        </authorList>
    </citation>
    <scope>NUCLEOTIDE SEQUENCE [LARGE SCALE GENOMIC DNA]</scope>
    <source>
        <strain evidence="2">ZHUSHIDOU_FW_LH</strain>
        <tissue evidence="2">Leaf</tissue>
    </source>
</reference>
<proteinExistence type="predicted"/>
<dbReference type="Proteomes" id="UP001372338">
    <property type="component" value="Unassembled WGS sequence"/>
</dbReference>
<dbReference type="EMBL" id="JAYWIO010000004">
    <property type="protein sequence ID" value="KAK7267970.1"/>
    <property type="molecule type" value="Genomic_DNA"/>
</dbReference>